<feature type="transmembrane region" description="Helical" evidence="6">
    <location>
        <begin position="139"/>
        <end position="157"/>
    </location>
</feature>
<protein>
    <submittedName>
        <fullName evidence="8">Na+/melibiose symporter</fullName>
    </submittedName>
</protein>
<feature type="transmembrane region" description="Helical" evidence="6">
    <location>
        <begin position="51"/>
        <end position="70"/>
    </location>
</feature>
<organism evidence="8 9">
    <name type="scientific">Caloramator fervidus</name>
    <dbReference type="NCBI Taxonomy" id="29344"/>
    <lineage>
        <taxon>Bacteria</taxon>
        <taxon>Bacillati</taxon>
        <taxon>Bacillota</taxon>
        <taxon>Clostridia</taxon>
        <taxon>Eubacteriales</taxon>
        <taxon>Clostridiaceae</taxon>
        <taxon>Caloramator</taxon>
    </lineage>
</organism>
<evidence type="ECO:0000256" key="5">
    <source>
        <dbReference type="ARBA" id="ARBA00023136"/>
    </source>
</evidence>
<dbReference type="InterPro" id="IPR036259">
    <property type="entry name" value="MFS_trans_sf"/>
</dbReference>
<dbReference type="RefSeq" id="WP_103895454.1">
    <property type="nucleotide sequence ID" value="NZ_FNUK01000003.1"/>
</dbReference>
<keyword evidence="9" id="KW-1185">Reference proteome</keyword>
<keyword evidence="2" id="KW-0813">Transport</keyword>
<dbReference type="PANTHER" id="PTHR23518:SF2">
    <property type="entry name" value="MAJOR FACILITATOR SUPERFAMILY TRANSPORTER"/>
    <property type="match status" value="1"/>
</dbReference>
<feature type="transmembrane region" description="Helical" evidence="6">
    <location>
        <begin position="295"/>
        <end position="312"/>
    </location>
</feature>
<evidence type="ECO:0000313" key="8">
    <source>
        <dbReference type="EMBL" id="SEF52497.1"/>
    </source>
</evidence>
<dbReference type="PANTHER" id="PTHR23518">
    <property type="entry name" value="C-METHYLTRANSFERASE"/>
    <property type="match status" value="1"/>
</dbReference>
<feature type="transmembrane region" description="Helical" evidence="6">
    <location>
        <begin position="358"/>
        <end position="377"/>
    </location>
</feature>
<feature type="transmembrane region" description="Helical" evidence="6">
    <location>
        <begin position="221"/>
        <end position="242"/>
    </location>
</feature>
<dbReference type="AlphaFoldDB" id="A0A1H5SRU0"/>
<accession>A0A1H5SRU0</accession>
<reference evidence="9" key="1">
    <citation type="submission" date="2016-10" db="EMBL/GenBank/DDBJ databases">
        <authorList>
            <person name="Varghese N."/>
            <person name="Submissions S."/>
        </authorList>
    </citation>
    <scope>NUCLEOTIDE SEQUENCE [LARGE SCALE GENOMIC DNA]</scope>
    <source>
        <strain evidence="9">DSM 5463</strain>
    </source>
</reference>
<feature type="transmembrane region" description="Helical" evidence="6">
    <location>
        <begin position="318"/>
        <end position="338"/>
    </location>
</feature>
<evidence type="ECO:0000256" key="2">
    <source>
        <dbReference type="ARBA" id="ARBA00022448"/>
    </source>
</evidence>
<dbReference type="SUPFAM" id="SSF103473">
    <property type="entry name" value="MFS general substrate transporter"/>
    <property type="match status" value="1"/>
</dbReference>
<dbReference type="InterPro" id="IPR020846">
    <property type="entry name" value="MFS_dom"/>
</dbReference>
<dbReference type="InterPro" id="IPR011701">
    <property type="entry name" value="MFS"/>
</dbReference>
<dbReference type="PROSITE" id="PS50850">
    <property type="entry name" value="MFS"/>
    <property type="match status" value="1"/>
</dbReference>
<evidence type="ECO:0000259" key="7">
    <source>
        <dbReference type="PROSITE" id="PS50850"/>
    </source>
</evidence>
<evidence type="ECO:0000256" key="3">
    <source>
        <dbReference type="ARBA" id="ARBA00022692"/>
    </source>
</evidence>
<feature type="transmembrane region" description="Helical" evidence="6">
    <location>
        <begin position="383"/>
        <end position="401"/>
    </location>
</feature>
<keyword evidence="4 6" id="KW-1133">Transmembrane helix</keyword>
<dbReference type="Proteomes" id="UP000242850">
    <property type="component" value="Unassembled WGS sequence"/>
</dbReference>
<dbReference type="Gene3D" id="1.20.1250.20">
    <property type="entry name" value="MFS general substrate transporter like domains"/>
    <property type="match status" value="1"/>
</dbReference>
<dbReference type="OrthoDB" id="8952229at2"/>
<gene>
    <name evidence="8" type="ORF">SAMN05660865_00442</name>
</gene>
<dbReference type="GO" id="GO:0022857">
    <property type="term" value="F:transmembrane transporter activity"/>
    <property type="evidence" value="ECO:0007669"/>
    <property type="project" value="InterPro"/>
</dbReference>
<evidence type="ECO:0000256" key="6">
    <source>
        <dbReference type="SAM" id="Phobius"/>
    </source>
</evidence>
<feature type="transmembrane region" description="Helical" evidence="6">
    <location>
        <begin position="266"/>
        <end position="283"/>
    </location>
</feature>
<evidence type="ECO:0000256" key="4">
    <source>
        <dbReference type="ARBA" id="ARBA00022989"/>
    </source>
</evidence>
<comment type="subcellular location">
    <subcellularLocation>
        <location evidence="1">Cell membrane</location>
        <topology evidence="1">Multi-pass membrane protein</topology>
    </subcellularLocation>
</comment>
<name>A0A1H5SRU0_9CLOT</name>
<proteinExistence type="predicted"/>
<feature type="domain" description="Major facilitator superfamily (MFS) profile" evidence="7">
    <location>
        <begin position="1"/>
        <end position="408"/>
    </location>
</feature>
<feature type="transmembrane region" description="Helical" evidence="6">
    <location>
        <begin position="169"/>
        <end position="187"/>
    </location>
</feature>
<keyword evidence="5 6" id="KW-0472">Membrane</keyword>
<dbReference type="GO" id="GO:0005886">
    <property type="term" value="C:plasma membrane"/>
    <property type="evidence" value="ECO:0007669"/>
    <property type="project" value="UniProtKB-SubCell"/>
</dbReference>
<dbReference type="EMBL" id="FNUK01000003">
    <property type="protein sequence ID" value="SEF52497.1"/>
    <property type="molecule type" value="Genomic_DNA"/>
</dbReference>
<sequence>MNYIKNKLLGDLKGNAYACIIFEPMWAIFGGMIFFYQPLYMKSLGLDEIEIGFLNSFITGLMVFTSFIAGPITDRLGRRKTTLLFDLISWSGSMLVWAISKNFYFFLLAAFLNSFQKVSYTSWTCLAVEDTEEEKRIRFFSLIMIINLASGIFTPLAGLLVDKFGIEKAMRLIYFLGFISMTLMFLGRHKLTCETKIGLQLIKKHRNISLKEKIKDYKDSMLYFVTNKITFLVFLIMLLTYLQNSFLYFQPIYLKDVLSMTESETALIPGLSALVNLLIYFGFMDFLTRKGEINSLILGLFLNMLGIFVFIFAKPQFYIPLVFSTILMAAGNLITITFRETLWNNVIGKEERAKIFSATQGLIALISIPSGYFSGWLYSIMPIFPFVVSLVLYKMALYLSFKIKIQFKDKN</sequence>
<dbReference type="Pfam" id="PF07690">
    <property type="entry name" value="MFS_1"/>
    <property type="match status" value="1"/>
</dbReference>
<keyword evidence="3 6" id="KW-0812">Transmembrane</keyword>
<feature type="transmembrane region" description="Helical" evidence="6">
    <location>
        <begin position="16"/>
        <end position="39"/>
    </location>
</feature>
<evidence type="ECO:0000256" key="1">
    <source>
        <dbReference type="ARBA" id="ARBA00004651"/>
    </source>
</evidence>
<evidence type="ECO:0000313" key="9">
    <source>
        <dbReference type="Proteomes" id="UP000242850"/>
    </source>
</evidence>